<dbReference type="Gene3D" id="1.10.10.60">
    <property type="entry name" value="Homeodomain-like"/>
    <property type="match status" value="1"/>
</dbReference>
<proteinExistence type="predicted"/>
<sequence length="202" mass="23507">MPNKKITDDEEYLVKELYSHGMTGKAVAARLKISLKQVYGSLRRQKVPRKTLQEQNKILFEKKALSFHFKENLSVSERELLIAGIMLYYGEGAKTGVTVDLANSDVEVIKLFVKFLRKICRVDEKRLRLYLYCFSDQDASDLIDYWSSQLKVERNQFTKPYIRSTFNRGARVIPHGVLHVRYSDKKLLEKILSLCYSMISTL</sequence>
<protein>
    <submittedName>
        <fullName evidence="1">Uncharacterized protein</fullName>
    </submittedName>
</protein>
<dbReference type="EMBL" id="LCCN01000013">
    <property type="protein sequence ID" value="KKS31849.1"/>
    <property type="molecule type" value="Genomic_DNA"/>
</dbReference>
<organism evidence="1 2">
    <name type="scientific">Candidatus Amesbacteria bacterium GW2011_GWA2_42_12</name>
    <dbReference type="NCBI Taxonomy" id="1618356"/>
    <lineage>
        <taxon>Bacteria</taxon>
        <taxon>Candidatus Amesiibacteriota</taxon>
    </lineage>
</organism>
<evidence type="ECO:0000313" key="1">
    <source>
        <dbReference type="EMBL" id="KKS31849.1"/>
    </source>
</evidence>
<dbReference type="AlphaFoldDB" id="A0A0G0Y524"/>
<reference evidence="1 2" key="1">
    <citation type="journal article" date="2015" name="Nature">
        <title>rRNA introns, odd ribosomes, and small enigmatic genomes across a large radiation of phyla.</title>
        <authorList>
            <person name="Brown C.T."/>
            <person name="Hug L.A."/>
            <person name="Thomas B.C."/>
            <person name="Sharon I."/>
            <person name="Castelle C.J."/>
            <person name="Singh A."/>
            <person name="Wilkins M.J."/>
            <person name="Williams K.H."/>
            <person name="Banfield J.F."/>
        </authorList>
    </citation>
    <scope>NUCLEOTIDE SEQUENCE [LARGE SCALE GENOMIC DNA]</scope>
</reference>
<dbReference type="Proteomes" id="UP000034160">
    <property type="component" value="Unassembled WGS sequence"/>
</dbReference>
<comment type="caution">
    <text evidence="1">The sequence shown here is derived from an EMBL/GenBank/DDBJ whole genome shotgun (WGS) entry which is preliminary data.</text>
</comment>
<evidence type="ECO:0000313" key="2">
    <source>
        <dbReference type="Proteomes" id="UP000034160"/>
    </source>
</evidence>
<accession>A0A0G0Y524</accession>
<name>A0A0G0Y524_9BACT</name>
<dbReference type="STRING" id="1618356.UU93_C0013G0004"/>
<gene>
    <name evidence="1" type="ORF">UU93_C0013G0004</name>
</gene>